<feature type="transmembrane region" description="Helical" evidence="1">
    <location>
        <begin position="205"/>
        <end position="226"/>
    </location>
</feature>
<dbReference type="PANTHER" id="PTHR34219:SF1">
    <property type="entry name" value="PEPSY DOMAIN-CONTAINING PROTEIN"/>
    <property type="match status" value="1"/>
</dbReference>
<sequence length="470" mass="52743">MNTFTKNQTIATSRRKNLYFLTWRWHFYAGLFVVPFMLMLALTGIIMLFDDEIEQARYNELLTVIPEAHVISISEQLAAIQNTYPETQVTQFIPATQADLPNRFSLLFNDGSTRIAMVNPYSGEVLGSIDRSESWYEWANKIHSTLLLGKWGDYLIEISASLGIILLVSGIYLWLPLDNPRKASFLKLRIGHGTRVLWRDLHANLGGIFSLVLLFFLISGLAWTSIWGGKLVQAWNTFPTYYTWGEKPQSTLTYADLNHGSEKEMPWSLEQASVPQSSHHGGGGKTMSSHSTFSIDQVITKAKSLGFTQYRIAFPRGKTGVYTVSANTMAGDIVDPREERTVHFDQYSGALLTEVTWQDYSPFAKAMAAGVSLHQGDLSIWNKIANLLFCFIFILISITGVVMWWLRRPATQTRLGAPPRFEQDGIWKAGLATLVVIGLVFPLAGGTIVLALLIDWLLVSRFSKQTVTLS</sequence>
<keyword evidence="1" id="KW-0472">Membrane</keyword>
<dbReference type="AlphaFoldDB" id="A0A511QA12"/>
<evidence type="ECO:0000313" key="3">
    <source>
        <dbReference type="Proteomes" id="UP000321922"/>
    </source>
</evidence>
<feature type="transmembrane region" description="Helical" evidence="1">
    <location>
        <begin position="426"/>
        <end position="454"/>
    </location>
</feature>
<dbReference type="OrthoDB" id="9791166at2"/>
<gene>
    <name evidence="2" type="ORF">VSA01S_02370</name>
</gene>
<dbReference type="EMBL" id="BJXJ01000001">
    <property type="protein sequence ID" value="GEM74125.1"/>
    <property type="molecule type" value="Genomic_DNA"/>
</dbReference>
<feature type="transmembrane region" description="Helical" evidence="1">
    <location>
        <begin position="25"/>
        <end position="49"/>
    </location>
</feature>
<keyword evidence="3" id="KW-1185">Reference proteome</keyword>
<keyword evidence="1" id="KW-1133">Transmembrane helix</keyword>
<accession>A0A511QA12</accession>
<name>A0A511QA12_9VIBR</name>
<dbReference type="Proteomes" id="UP000321922">
    <property type="component" value="Unassembled WGS sequence"/>
</dbReference>
<reference evidence="2 3" key="1">
    <citation type="submission" date="2019-07" db="EMBL/GenBank/DDBJ databases">
        <title>Whole genome shotgun sequence of Vibrio sagamiensis NBRC 104589.</title>
        <authorList>
            <person name="Hosoyama A."/>
            <person name="Uohara A."/>
            <person name="Ohji S."/>
            <person name="Ichikawa N."/>
        </authorList>
    </citation>
    <scope>NUCLEOTIDE SEQUENCE [LARGE SCALE GENOMIC DNA]</scope>
    <source>
        <strain evidence="2 3">NBRC 104589</strain>
    </source>
</reference>
<dbReference type="InterPro" id="IPR005625">
    <property type="entry name" value="PepSY-ass_TM"/>
</dbReference>
<protein>
    <submittedName>
        <fullName evidence="2">Membrane protein</fullName>
    </submittedName>
</protein>
<dbReference type="RefSeq" id="WP_039979602.1">
    <property type="nucleotide sequence ID" value="NZ_BAOJ01000017.1"/>
</dbReference>
<evidence type="ECO:0000256" key="1">
    <source>
        <dbReference type="SAM" id="Phobius"/>
    </source>
</evidence>
<feature type="transmembrane region" description="Helical" evidence="1">
    <location>
        <begin position="154"/>
        <end position="175"/>
    </location>
</feature>
<keyword evidence="1" id="KW-0812">Transmembrane</keyword>
<comment type="caution">
    <text evidence="2">The sequence shown here is derived from an EMBL/GenBank/DDBJ whole genome shotgun (WGS) entry which is preliminary data.</text>
</comment>
<dbReference type="Pfam" id="PF03929">
    <property type="entry name" value="PepSY_TM"/>
    <property type="match status" value="1"/>
</dbReference>
<organism evidence="2 3">
    <name type="scientific">Vibrio sagamiensis NBRC 104589</name>
    <dbReference type="NCBI Taxonomy" id="1219064"/>
    <lineage>
        <taxon>Bacteria</taxon>
        <taxon>Pseudomonadati</taxon>
        <taxon>Pseudomonadota</taxon>
        <taxon>Gammaproteobacteria</taxon>
        <taxon>Vibrionales</taxon>
        <taxon>Vibrionaceae</taxon>
        <taxon>Vibrio</taxon>
    </lineage>
</organism>
<feature type="transmembrane region" description="Helical" evidence="1">
    <location>
        <begin position="384"/>
        <end position="406"/>
    </location>
</feature>
<proteinExistence type="predicted"/>
<dbReference type="PANTHER" id="PTHR34219">
    <property type="entry name" value="IRON-REGULATED INNER MEMBRANE PROTEIN-RELATED"/>
    <property type="match status" value="1"/>
</dbReference>
<evidence type="ECO:0000313" key="2">
    <source>
        <dbReference type="EMBL" id="GEM74125.1"/>
    </source>
</evidence>